<evidence type="ECO:0000313" key="3">
    <source>
        <dbReference type="Proteomes" id="UP000799772"/>
    </source>
</evidence>
<dbReference type="Proteomes" id="UP000799772">
    <property type="component" value="Unassembled WGS sequence"/>
</dbReference>
<feature type="region of interest" description="Disordered" evidence="1">
    <location>
        <begin position="213"/>
        <end position="261"/>
    </location>
</feature>
<accession>A0A9P4IEI1</accession>
<reference evidence="2" key="1">
    <citation type="journal article" date="2020" name="Stud. Mycol.">
        <title>101 Dothideomycetes genomes: a test case for predicting lifestyles and emergence of pathogens.</title>
        <authorList>
            <person name="Haridas S."/>
            <person name="Albert R."/>
            <person name="Binder M."/>
            <person name="Bloem J."/>
            <person name="Labutti K."/>
            <person name="Salamov A."/>
            <person name="Andreopoulos B."/>
            <person name="Baker S."/>
            <person name="Barry K."/>
            <person name="Bills G."/>
            <person name="Bluhm B."/>
            <person name="Cannon C."/>
            <person name="Castanera R."/>
            <person name="Culley D."/>
            <person name="Daum C."/>
            <person name="Ezra D."/>
            <person name="Gonzalez J."/>
            <person name="Henrissat B."/>
            <person name="Kuo A."/>
            <person name="Liang C."/>
            <person name="Lipzen A."/>
            <person name="Lutzoni F."/>
            <person name="Magnuson J."/>
            <person name="Mondo S."/>
            <person name="Nolan M."/>
            <person name="Ohm R."/>
            <person name="Pangilinan J."/>
            <person name="Park H.-J."/>
            <person name="Ramirez L."/>
            <person name="Alfaro M."/>
            <person name="Sun H."/>
            <person name="Tritt A."/>
            <person name="Yoshinaga Y."/>
            <person name="Zwiers L.-H."/>
            <person name="Turgeon B."/>
            <person name="Goodwin S."/>
            <person name="Spatafora J."/>
            <person name="Crous P."/>
            <person name="Grigoriev I."/>
        </authorList>
    </citation>
    <scope>NUCLEOTIDE SEQUENCE</scope>
    <source>
        <strain evidence="2">CBS 133067</strain>
    </source>
</reference>
<evidence type="ECO:0000256" key="1">
    <source>
        <dbReference type="SAM" id="MobiDB-lite"/>
    </source>
</evidence>
<gene>
    <name evidence="2" type="ORF">NA57DRAFT_77845</name>
</gene>
<feature type="compositionally biased region" description="Basic and acidic residues" evidence="1">
    <location>
        <begin position="217"/>
        <end position="248"/>
    </location>
</feature>
<keyword evidence="3" id="KW-1185">Reference proteome</keyword>
<dbReference type="AlphaFoldDB" id="A0A9P4IEI1"/>
<feature type="region of interest" description="Disordered" evidence="1">
    <location>
        <begin position="1"/>
        <end position="27"/>
    </location>
</feature>
<organism evidence="2 3">
    <name type="scientific">Rhizodiscina lignyota</name>
    <dbReference type="NCBI Taxonomy" id="1504668"/>
    <lineage>
        <taxon>Eukaryota</taxon>
        <taxon>Fungi</taxon>
        <taxon>Dikarya</taxon>
        <taxon>Ascomycota</taxon>
        <taxon>Pezizomycotina</taxon>
        <taxon>Dothideomycetes</taxon>
        <taxon>Pleosporomycetidae</taxon>
        <taxon>Aulographales</taxon>
        <taxon>Rhizodiscinaceae</taxon>
        <taxon>Rhizodiscina</taxon>
    </lineage>
</organism>
<proteinExistence type="predicted"/>
<dbReference type="EMBL" id="ML978128">
    <property type="protein sequence ID" value="KAF2097594.1"/>
    <property type="molecule type" value="Genomic_DNA"/>
</dbReference>
<sequence>MASKHRRTWSEEEMSVASSGVMEPEENGDDFIKIDEAQLNYIPENCENPEFIGRRRRPETTLEKIRNADYEKQIKAAKEQYKKHTQTAKDCLFRSAIAGLKLANQGAAYASRTIGDYTDSFVAHQEITRVTREGDGRPEPLGCNYVGGADDDTELTKSMEERLNPTSRTRRRNAPSPGRATIAMISERASELPRMGLHELSPMQREARAKAVLLSRPRQDGGRKQLEEATEKVETEAAEQVRGKRENSVGDGDVQVEGVSL</sequence>
<comment type="caution">
    <text evidence="2">The sequence shown here is derived from an EMBL/GenBank/DDBJ whole genome shotgun (WGS) entry which is preliminary data.</text>
</comment>
<protein>
    <submittedName>
        <fullName evidence="2">Uncharacterized protein</fullName>
    </submittedName>
</protein>
<evidence type="ECO:0000313" key="2">
    <source>
        <dbReference type="EMBL" id="KAF2097594.1"/>
    </source>
</evidence>
<feature type="region of interest" description="Disordered" evidence="1">
    <location>
        <begin position="159"/>
        <end position="179"/>
    </location>
</feature>
<name>A0A9P4IEI1_9PEZI</name>